<dbReference type="Proteomes" id="UP001597399">
    <property type="component" value="Unassembled WGS sequence"/>
</dbReference>
<dbReference type="EMBL" id="JBHUMQ010000034">
    <property type="protein sequence ID" value="MFD2694964.1"/>
    <property type="molecule type" value="Genomic_DNA"/>
</dbReference>
<proteinExistence type="predicted"/>
<accession>A0ABW5S7A5</accession>
<keyword evidence="2" id="KW-0540">Nuclease</keyword>
<sequence length="179" mass="20930">MDRTTGRFGDTEEMLKSIEEKLTKTEELPYLAKSLIYEDVCFSLHYLSNKYKECGSPIEFLMFMNLRGTLDFINDYYGTQFYQQLQARVKTNGHNYRIDILVAESFRENDKNATRIAIECDGHDFHEKTKEQAQHDKQRDRYLQMEGFKVMRFTGSEIYNHPSKCATDVGSMIESLIGS</sequence>
<organism evidence="2 3">
    <name type="scientific">Sporolactobacillus shoreicorticis</name>
    <dbReference type="NCBI Taxonomy" id="1923877"/>
    <lineage>
        <taxon>Bacteria</taxon>
        <taxon>Bacillati</taxon>
        <taxon>Bacillota</taxon>
        <taxon>Bacilli</taxon>
        <taxon>Bacillales</taxon>
        <taxon>Sporolactobacillaceae</taxon>
        <taxon>Sporolactobacillus</taxon>
    </lineage>
</organism>
<keyword evidence="3" id="KW-1185">Reference proteome</keyword>
<name>A0ABW5S7A5_9BACL</name>
<evidence type="ECO:0000313" key="3">
    <source>
        <dbReference type="Proteomes" id="UP001597399"/>
    </source>
</evidence>
<dbReference type="GO" id="GO:0004519">
    <property type="term" value="F:endonuclease activity"/>
    <property type="evidence" value="ECO:0007669"/>
    <property type="project" value="UniProtKB-KW"/>
</dbReference>
<dbReference type="SUPFAM" id="SSF52980">
    <property type="entry name" value="Restriction endonuclease-like"/>
    <property type="match status" value="1"/>
</dbReference>
<dbReference type="Gene3D" id="3.40.960.10">
    <property type="entry name" value="VSR Endonuclease"/>
    <property type="match status" value="1"/>
</dbReference>
<dbReference type="RefSeq" id="WP_253064601.1">
    <property type="nucleotide sequence ID" value="NZ_JAMXWM010000031.1"/>
</dbReference>
<feature type="domain" description="Restriction endonuclease type II-like" evidence="1">
    <location>
        <begin position="90"/>
        <end position="169"/>
    </location>
</feature>
<comment type="caution">
    <text evidence="2">The sequence shown here is derived from an EMBL/GenBank/DDBJ whole genome shotgun (WGS) entry which is preliminary data.</text>
</comment>
<keyword evidence="2" id="KW-0378">Hydrolase</keyword>
<dbReference type="InterPro" id="IPR049468">
    <property type="entry name" value="Restrct_endonuc-II-like_dom"/>
</dbReference>
<evidence type="ECO:0000313" key="2">
    <source>
        <dbReference type="EMBL" id="MFD2694964.1"/>
    </source>
</evidence>
<keyword evidence="2" id="KW-0255">Endonuclease</keyword>
<dbReference type="InterPro" id="IPR011335">
    <property type="entry name" value="Restrct_endonuc-II-like"/>
</dbReference>
<gene>
    <name evidence="2" type="ORF">ACFSUE_15215</name>
</gene>
<protein>
    <submittedName>
        <fullName evidence="2">Endonuclease domain-containing protein</fullName>
    </submittedName>
</protein>
<reference evidence="3" key="1">
    <citation type="journal article" date="2019" name="Int. J. Syst. Evol. Microbiol.">
        <title>The Global Catalogue of Microorganisms (GCM) 10K type strain sequencing project: providing services to taxonomists for standard genome sequencing and annotation.</title>
        <authorList>
            <consortium name="The Broad Institute Genomics Platform"/>
            <consortium name="The Broad Institute Genome Sequencing Center for Infectious Disease"/>
            <person name="Wu L."/>
            <person name="Ma J."/>
        </authorList>
    </citation>
    <scope>NUCLEOTIDE SEQUENCE [LARGE SCALE GENOMIC DNA]</scope>
    <source>
        <strain evidence="3">TISTR 2466</strain>
    </source>
</reference>
<evidence type="ECO:0000259" key="1">
    <source>
        <dbReference type="Pfam" id="PF18741"/>
    </source>
</evidence>
<dbReference type="Pfam" id="PF18741">
    <property type="entry name" value="MTES_1575"/>
    <property type="match status" value="1"/>
</dbReference>